<dbReference type="SUPFAM" id="SSF53271">
    <property type="entry name" value="PRTase-like"/>
    <property type="match status" value="1"/>
</dbReference>
<evidence type="ECO:0000313" key="2">
    <source>
        <dbReference type="EMBL" id="SDQ59555.1"/>
    </source>
</evidence>
<dbReference type="RefSeq" id="WP_081346837.1">
    <property type="nucleotide sequence ID" value="NZ_FNKY01000001.1"/>
</dbReference>
<name>A0ABY0TGV8_9PROT</name>
<dbReference type="EMBL" id="FNKY01000001">
    <property type="protein sequence ID" value="SDQ59555.1"/>
    <property type="molecule type" value="Genomic_DNA"/>
</dbReference>
<accession>A0ABY0TGV8</accession>
<dbReference type="InterPro" id="IPR000836">
    <property type="entry name" value="PRTase_dom"/>
</dbReference>
<organism evidence="2 3">
    <name type="scientific">Nitrosospira multiformis</name>
    <dbReference type="NCBI Taxonomy" id="1231"/>
    <lineage>
        <taxon>Bacteria</taxon>
        <taxon>Pseudomonadati</taxon>
        <taxon>Pseudomonadota</taxon>
        <taxon>Betaproteobacteria</taxon>
        <taxon>Nitrosomonadales</taxon>
        <taxon>Nitrosomonadaceae</taxon>
        <taxon>Nitrosospira</taxon>
    </lineage>
</organism>
<reference evidence="2 3" key="1">
    <citation type="submission" date="2016-10" db="EMBL/GenBank/DDBJ databases">
        <authorList>
            <person name="Varghese N."/>
            <person name="Submissions S."/>
        </authorList>
    </citation>
    <scope>NUCLEOTIDE SEQUENCE [LARGE SCALE GENOMIC DNA]</scope>
    <source>
        <strain evidence="2 3">Nl1</strain>
    </source>
</reference>
<keyword evidence="2" id="KW-0808">Transferase</keyword>
<sequence length="234" mass="24965">MVPRSLEIAGGINRVVATFYRFANRTEAGKRLADALSGYTGRSDILILALPRGGVPVAYEVAKALSATMDLWLVRKLGVPGHEELALGALAGKSIRIFNQDIIDLLNIDETVIDGIVAREQAELERRNTLYRQGKSPPGIEGKTIIIIDDGLATGATMRVAIASLRQAGAARIIVAVPVGAASTCGKIGKEADEFICLHAPEPFYGVGQWYSDFSQTSDEDVLALLNDVTTSLG</sequence>
<dbReference type="InterPro" id="IPR029057">
    <property type="entry name" value="PRTase-like"/>
</dbReference>
<dbReference type="Pfam" id="PF00156">
    <property type="entry name" value="Pribosyltran"/>
    <property type="match status" value="1"/>
</dbReference>
<comment type="caution">
    <text evidence="2">The sequence shown here is derived from an EMBL/GenBank/DDBJ whole genome shotgun (WGS) entry which is preliminary data.</text>
</comment>
<dbReference type="GO" id="GO:0016757">
    <property type="term" value="F:glycosyltransferase activity"/>
    <property type="evidence" value="ECO:0007669"/>
    <property type="project" value="UniProtKB-KW"/>
</dbReference>
<keyword evidence="3" id="KW-1185">Reference proteome</keyword>
<dbReference type="Gene3D" id="3.30.1310.20">
    <property type="entry name" value="PRTase-like"/>
    <property type="match status" value="1"/>
</dbReference>
<protein>
    <submittedName>
        <fullName evidence="2">Predicted phosphoribosyltransferase</fullName>
    </submittedName>
</protein>
<gene>
    <name evidence="2" type="ORF">SAMN05216402_1472</name>
</gene>
<evidence type="ECO:0000313" key="3">
    <source>
        <dbReference type="Proteomes" id="UP000183471"/>
    </source>
</evidence>
<evidence type="ECO:0000259" key="1">
    <source>
        <dbReference type="Pfam" id="PF00156"/>
    </source>
</evidence>
<feature type="domain" description="Phosphoribosyltransferase" evidence="1">
    <location>
        <begin position="26"/>
        <end position="189"/>
    </location>
</feature>
<keyword evidence="2" id="KW-0328">Glycosyltransferase</keyword>
<dbReference type="Gene3D" id="3.40.50.2020">
    <property type="match status" value="1"/>
</dbReference>
<proteinExistence type="predicted"/>
<dbReference type="Proteomes" id="UP000183471">
    <property type="component" value="Unassembled WGS sequence"/>
</dbReference>
<dbReference type="CDD" id="cd06223">
    <property type="entry name" value="PRTases_typeI"/>
    <property type="match status" value="1"/>
</dbReference>